<dbReference type="Gene3D" id="1.10.150.20">
    <property type="entry name" value="5' to 3' exonuclease, C-terminal subdomain"/>
    <property type="match status" value="1"/>
</dbReference>
<dbReference type="Pfam" id="PF11798">
    <property type="entry name" value="IMS_HHH"/>
    <property type="match status" value="1"/>
</dbReference>
<dbReference type="InterPro" id="IPR043128">
    <property type="entry name" value="Rev_trsase/Diguanyl_cyclase"/>
</dbReference>
<dbReference type="Gene3D" id="3.30.70.270">
    <property type="match status" value="1"/>
</dbReference>
<dbReference type="Pfam" id="PF11799">
    <property type="entry name" value="IMS_C"/>
    <property type="match status" value="1"/>
</dbReference>
<feature type="domain" description="UmuC" evidence="2">
    <location>
        <begin position="21"/>
        <end position="206"/>
    </location>
</feature>
<keyword evidence="4" id="KW-1185">Reference proteome</keyword>
<dbReference type="InterPro" id="IPR024728">
    <property type="entry name" value="PolY_HhH_motif"/>
</dbReference>
<evidence type="ECO:0000259" key="2">
    <source>
        <dbReference type="PROSITE" id="PS50173"/>
    </source>
</evidence>
<accession>A0ABZ2EH06</accession>
<dbReference type="EC" id="2.7.7.7" evidence="3"/>
<comment type="similarity">
    <text evidence="1">Belongs to the DNA polymerase type-Y family.</text>
</comment>
<organism evidence="3 4">
    <name type="scientific">Mycovorax composti</name>
    <dbReference type="NCBI Taxonomy" id="2962693"/>
    <lineage>
        <taxon>Bacteria</taxon>
        <taxon>Pseudomonadati</taxon>
        <taxon>Bacteroidota</taxon>
        <taxon>Chitinophagia</taxon>
        <taxon>Chitinophagales</taxon>
        <taxon>Chitinophagaceae</taxon>
        <taxon>Mycovorax</taxon>
    </lineage>
</organism>
<dbReference type="PANTHER" id="PTHR11076">
    <property type="entry name" value="DNA REPAIR POLYMERASE UMUC / TRANSFERASE FAMILY MEMBER"/>
    <property type="match status" value="1"/>
</dbReference>
<dbReference type="PROSITE" id="PS50173">
    <property type="entry name" value="UMUC"/>
    <property type="match status" value="1"/>
</dbReference>
<proteinExistence type="inferred from homology"/>
<dbReference type="PANTHER" id="PTHR11076:SF34">
    <property type="entry name" value="PROTEIN UMUC"/>
    <property type="match status" value="1"/>
</dbReference>
<dbReference type="Pfam" id="PF00817">
    <property type="entry name" value="IMS"/>
    <property type="match status" value="1"/>
</dbReference>
<dbReference type="InterPro" id="IPR050116">
    <property type="entry name" value="DNA_polymerase-Y"/>
</dbReference>
<dbReference type="Proteomes" id="UP001321305">
    <property type="component" value="Chromosome"/>
</dbReference>
<keyword evidence="3" id="KW-0808">Transferase</keyword>
<dbReference type="SUPFAM" id="SSF56672">
    <property type="entry name" value="DNA/RNA polymerases"/>
    <property type="match status" value="1"/>
</dbReference>
<dbReference type="InterPro" id="IPR017961">
    <property type="entry name" value="DNA_pol_Y-fam_little_finger"/>
</dbReference>
<dbReference type="Gene3D" id="3.40.1170.60">
    <property type="match status" value="1"/>
</dbReference>
<gene>
    <name evidence="3" type="primary">dinB_1</name>
    <name evidence="3" type="ORF">PIECOFPK_00403</name>
</gene>
<dbReference type="GO" id="GO:0003887">
    <property type="term" value="F:DNA-directed DNA polymerase activity"/>
    <property type="evidence" value="ECO:0007669"/>
    <property type="project" value="UniProtKB-EC"/>
</dbReference>
<evidence type="ECO:0000313" key="3">
    <source>
        <dbReference type="EMBL" id="WWC82695.1"/>
    </source>
</evidence>
<sequence>MAVVSFRRNANSLHGNGRSLIMYIDMNSYFASCEQQLQPHLRGKPIGVCPYEGPNAVVIAASREAKAMGIKTGMHASECKALCPDFIMVPTRPFYYRRIHVEIMNILRSYCDAKHVIPKSIDEAIVDLTHYTYVYKDVMALAQQIKEDIRTKIGTYITCSIGIAANVFYAKLATEIQKPDGLIHITPENVDGYLSHLKLTDIPGIGERSAQRLNRAGVYTTIALRNASESLLRKVFGGVVGNYWYYRLHFKEVDLYTSDYKHMSAMRSLSLKNRSSYEALRSMLISLCTWLEQRMVKQNVFCRELSFYAHYYNAPEWKVHIKLLQPLQDAMEILQYIEHRISEYEKYGGLRVLRNDMMDMGVVVGNFIASDEVQYGLFDNKMQADRLRKVMYTIKDQYGKNMVRKASETIESGQMKDAIGFGSVKDLYQSIDDKMFNNFLLEEDKEMLG</sequence>
<reference evidence="4" key="1">
    <citation type="submission" date="2024-01" db="EMBL/GenBank/DDBJ databases">
        <title>Mycovorax composti gen. nov. sp. nov., a member of the family Chitinophagaceae isolated from button mushroom compost.</title>
        <authorList>
            <person name="Thai M."/>
            <person name="Bell T.L."/>
            <person name="Kertesz M.A."/>
        </authorList>
    </citation>
    <scope>NUCLEOTIDE SEQUENCE [LARGE SCALE GENOMIC DNA]</scope>
    <source>
        <strain evidence="4">C216</strain>
    </source>
</reference>
<dbReference type="InterPro" id="IPR001126">
    <property type="entry name" value="UmuC"/>
</dbReference>
<dbReference type="EMBL" id="CP144143">
    <property type="protein sequence ID" value="WWC82695.1"/>
    <property type="molecule type" value="Genomic_DNA"/>
</dbReference>
<keyword evidence="3" id="KW-0548">Nucleotidyltransferase</keyword>
<protein>
    <submittedName>
        <fullName evidence="3">DNA polymerase IV</fullName>
        <ecNumber evidence="3">2.7.7.7</ecNumber>
    </submittedName>
</protein>
<evidence type="ECO:0000256" key="1">
    <source>
        <dbReference type="ARBA" id="ARBA00010945"/>
    </source>
</evidence>
<name>A0ABZ2EH06_9BACT</name>
<evidence type="ECO:0000313" key="4">
    <source>
        <dbReference type="Proteomes" id="UP001321305"/>
    </source>
</evidence>
<dbReference type="InterPro" id="IPR043502">
    <property type="entry name" value="DNA/RNA_pol_sf"/>
</dbReference>